<gene>
    <name evidence="3" type="ORF">COP05_08005</name>
</gene>
<dbReference type="Proteomes" id="UP000815698">
    <property type="component" value="Chromosome"/>
</dbReference>
<sequence>MDITHFGHSALLVSLRGGTGARAGEGGAGESDTTRLLIDPGNLSDPSLTHLTDLDAIAISHQHPDHAHPPYLAELFAHNPEAAILLEPQTAQALSDNSETSRFRERFTPLAPGQRASVGPFPVTVTAAGGAHATIHPSIPPVGNVALIVEAAGEKTLVHTGDSLVPHPEIVGADVLSFPLVAPWSKMHETIDFLRIVKPAVAIPVHDRVASAEGRAIYLKQSRAFAPEECEVRDWPADTEPGQGRTLSF</sequence>
<evidence type="ECO:0000313" key="3">
    <source>
        <dbReference type="EMBL" id="ATH97032.1"/>
    </source>
</evidence>
<proteinExistence type="predicted"/>
<dbReference type="InterPro" id="IPR001279">
    <property type="entry name" value="Metallo-B-lactamas"/>
</dbReference>
<feature type="domain" description="Metallo-beta-lactamase" evidence="2">
    <location>
        <begin position="34"/>
        <end position="206"/>
    </location>
</feature>
<feature type="region of interest" description="Disordered" evidence="1">
    <location>
        <begin position="19"/>
        <end position="41"/>
    </location>
</feature>
<feature type="compositionally biased region" description="Gly residues" evidence="1">
    <location>
        <begin position="19"/>
        <end position="29"/>
    </location>
</feature>
<evidence type="ECO:0000313" key="4">
    <source>
        <dbReference type="Proteomes" id="UP000815698"/>
    </source>
</evidence>
<dbReference type="PANTHER" id="PTHR43546:SF3">
    <property type="entry name" value="UPF0173 METAL-DEPENDENT HYDROLASE MJ1163"/>
    <property type="match status" value="1"/>
</dbReference>
<dbReference type="RefSeq" id="WP_096883216.1">
    <property type="nucleotide sequence ID" value="NZ_CP023482.1"/>
</dbReference>
<protein>
    <submittedName>
        <fullName evidence="3">Zn-dependent hydrolase</fullName>
    </submittedName>
</protein>
<keyword evidence="3" id="KW-0378">Hydrolase</keyword>
<dbReference type="InterPro" id="IPR050114">
    <property type="entry name" value="UPF0173_UPF0282_UlaG_hydrolase"/>
</dbReference>
<dbReference type="InterPro" id="IPR036866">
    <property type="entry name" value="RibonucZ/Hydroxyglut_hydro"/>
</dbReference>
<reference evidence="3 4" key="1">
    <citation type="journal article" date="2016" name="Int. J. Syst. Evol. Microbiol.">
        <title>Dermabacter jinjuensis sp. nov., a novel species of the genus Dermabacter isolated from a clinical specimen.</title>
        <authorList>
            <person name="Park Y.K."/>
            <person name="Lee K.M."/>
            <person name="Lee W.K."/>
            <person name="Cho M.J."/>
            <person name="Lee H.S."/>
            <person name="Cho Y.G."/>
            <person name="Lee Y.C."/>
            <person name="Lee W.K."/>
            <person name="Seong W.K."/>
            <person name="Hwang K.J."/>
        </authorList>
    </citation>
    <scope>NUCLEOTIDE SEQUENCE [LARGE SCALE GENOMIC DNA]</scope>
    <source>
        <strain evidence="3 4">32T</strain>
    </source>
</reference>
<accession>A0ABM6PNU4</accession>
<dbReference type="Pfam" id="PF12706">
    <property type="entry name" value="Lactamase_B_2"/>
    <property type="match status" value="1"/>
</dbReference>
<dbReference type="PANTHER" id="PTHR43546">
    <property type="entry name" value="UPF0173 METAL-DEPENDENT HYDROLASE MJ1163-RELATED"/>
    <property type="match status" value="1"/>
</dbReference>
<evidence type="ECO:0000256" key="1">
    <source>
        <dbReference type="SAM" id="MobiDB-lite"/>
    </source>
</evidence>
<dbReference type="GO" id="GO:0016787">
    <property type="term" value="F:hydrolase activity"/>
    <property type="evidence" value="ECO:0007669"/>
    <property type="project" value="UniProtKB-KW"/>
</dbReference>
<dbReference type="Gene3D" id="3.60.15.10">
    <property type="entry name" value="Ribonuclease Z/Hydroxyacylglutathione hydrolase-like"/>
    <property type="match status" value="1"/>
</dbReference>
<evidence type="ECO:0000259" key="2">
    <source>
        <dbReference type="Pfam" id="PF12706"/>
    </source>
</evidence>
<organism evidence="3 4">
    <name type="scientific">Dermabacter jinjuensis</name>
    <dbReference type="NCBI Taxonomy" id="1667168"/>
    <lineage>
        <taxon>Bacteria</taxon>
        <taxon>Bacillati</taxon>
        <taxon>Actinomycetota</taxon>
        <taxon>Actinomycetes</taxon>
        <taxon>Micrococcales</taxon>
        <taxon>Dermabacteraceae</taxon>
        <taxon>Dermabacter</taxon>
    </lineage>
</organism>
<dbReference type="SUPFAM" id="SSF56281">
    <property type="entry name" value="Metallo-hydrolase/oxidoreductase"/>
    <property type="match status" value="1"/>
</dbReference>
<dbReference type="EMBL" id="CP023482">
    <property type="protein sequence ID" value="ATH97032.1"/>
    <property type="molecule type" value="Genomic_DNA"/>
</dbReference>
<name>A0ABM6PNU4_9MICO</name>
<keyword evidence="4" id="KW-1185">Reference proteome</keyword>